<dbReference type="OrthoDB" id="6287771at2759"/>
<evidence type="ECO:0000313" key="3">
    <source>
        <dbReference type="Proteomes" id="UP000699462"/>
    </source>
</evidence>
<proteinExistence type="predicted"/>
<gene>
    <name evidence="2" type="ORF">P879_07695</name>
</gene>
<evidence type="ECO:0000313" key="2">
    <source>
        <dbReference type="EMBL" id="KAF8563636.1"/>
    </source>
</evidence>
<evidence type="ECO:0000256" key="1">
    <source>
        <dbReference type="SAM" id="MobiDB-lite"/>
    </source>
</evidence>
<accession>A0A8T0D8D6</accession>
<feature type="region of interest" description="Disordered" evidence="1">
    <location>
        <begin position="31"/>
        <end position="98"/>
    </location>
</feature>
<sequence length="98" mass="11563">MASWNESWWGEHEDTDLNYARDKLDTLLQTLKENPEKTKQSSKYKDDTLSRKDSADKEKYRSAYLNIKSSGDIKRKKRRLPSEEEDTFKGPHTVRLPT</sequence>
<comment type="caution">
    <text evidence="2">The sequence shown here is derived from an EMBL/GenBank/DDBJ whole genome shotgun (WGS) entry which is preliminary data.</text>
</comment>
<dbReference type="Proteomes" id="UP000699462">
    <property type="component" value="Unassembled WGS sequence"/>
</dbReference>
<organism evidence="2 3">
    <name type="scientific">Paragonimus westermani</name>
    <dbReference type="NCBI Taxonomy" id="34504"/>
    <lineage>
        <taxon>Eukaryota</taxon>
        <taxon>Metazoa</taxon>
        <taxon>Spiralia</taxon>
        <taxon>Lophotrochozoa</taxon>
        <taxon>Platyhelminthes</taxon>
        <taxon>Trematoda</taxon>
        <taxon>Digenea</taxon>
        <taxon>Plagiorchiida</taxon>
        <taxon>Troglotremata</taxon>
        <taxon>Troglotrematidae</taxon>
        <taxon>Paragonimus</taxon>
    </lineage>
</organism>
<dbReference type="AlphaFoldDB" id="A0A8T0D8D6"/>
<name>A0A8T0D8D6_9TREM</name>
<feature type="compositionally biased region" description="Basic and acidic residues" evidence="1">
    <location>
        <begin position="33"/>
        <end position="61"/>
    </location>
</feature>
<protein>
    <submittedName>
        <fullName evidence="2">Antolefinin (Antolefinine)</fullName>
    </submittedName>
</protein>
<keyword evidence="3" id="KW-1185">Reference proteome</keyword>
<dbReference type="EMBL" id="JTDF01011216">
    <property type="protein sequence ID" value="KAF8563636.1"/>
    <property type="molecule type" value="Genomic_DNA"/>
</dbReference>
<reference evidence="2 3" key="1">
    <citation type="submission" date="2019-07" db="EMBL/GenBank/DDBJ databases">
        <title>Annotation for the trematode Paragonimus westermani.</title>
        <authorList>
            <person name="Choi Y.-J."/>
        </authorList>
    </citation>
    <scope>NUCLEOTIDE SEQUENCE [LARGE SCALE GENOMIC DNA]</scope>
    <source>
        <strain evidence="2">180907_Pwestermani</strain>
    </source>
</reference>